<accession>A0AC35FP04</accession>
<proteinExistence type="predicted"/>
<organism evidence="1 2">
    <name type="scientific">Panagrolaimus sp. PS1159</name>
    <dbReference type="NCBI Taxonomy" id="55785"/>
    <lineage>
        <taxon>Eukaryota</taxon>
        <taxon>Metazoa</taxon>
        <taxon>Ecdysozoa</taxon>
        <taxon>Nematoda</taxon>
        <taxon>Chromadorea</taxon>
        <taxon>Rhabditida</taxon>
        <taxon>Tylenchina</taxon>
        <taxon>Panagrolaimomorpha</taxon>
        <taxon>Panagrolaimoidea</taxon>
        <taxon>Panagrolaimidae</taxon>
        <taxon>Panagrolaimus</taxon>
    </lineage>
</organism>
<dbReference type="Proteomes" id="UP000887580">
    <property type="component" value="Unplaced"/>
</dbReference>
<evidence type="ECO:0000313" key="2">
    <source>
        <dbReference type="WBParaSite" id="PS1159_v2.g19302.t1"/>
    </source>
</evidence>
<sequence length="275" mass="32369">MNLSRQLTDDEISNVQRFNIIYTIEDRFYYDRLYCLFHEFYNTLFIIAVPLTGVSITMVAIDRFIATLKPGQYYSLGKMYAWKMNLYMICIAFIGVPICYYHAFTVRDILNIKNGCGVNNAVWPVFWPYLRSMRLGGTFIGILLYIPITIFLFYNKSLPNSKYKKRLRAITATIGLTSIVEFFCFFVPELYILFSTFPEYSEYFYFVMLSKGIINMFIYTFRHREVKTAVKSLVQRLFQRNSNVQNAISATNRHSENKSTRMTSHVRMYGNNTSK</sequence>
<dbReference type="WBParaSite" id="PS1159_v2.g19302.t1">
    <property type="protein sequence ID" value="PS1159_v2.g19302.t1"/>
    <property type="gene ID" value="PS1159_v2.g19302"/>
</dbReference>
<protein>
    <submittedName>
        <fullName evidence="2">G-protein coupled receptors family 1 profile domain-containing protein</fullName>
    </submittedName>
</protein>
<reference evidence="2" key="1">
    <citation type="submission" date="2022-11" db="UniProtKB">
        <authorList>
            <consortium name="WormBaseParasite"/>
        </authorList>
    </citation>
    <scope>IDENTIFICATION</scope>
</reference>
<evidence type="ECO:0000313" key="1">
    <source>
        <dbReference type="Proteomes" id="UP000887580"/>
    </source>
</evidence>
<name>A0AC35FP04_9BILA</name>